<protein>
    <submittedName>
        <fullName evidence="1">Uncharacterized protein</fullName>
    </submittedName>
</protein>
<proteinExistence type="predicted"/>
<gene>
    <name evidence="1" type="ORF">C7B64_03350</name>
</gene>
<reference evidence="1 2" key="2">
    <citation type="submission" date="2018-03" db="EMBL/GenBank/DDBJ databases">
        <title>The ancient ancestry and fast evolution of plastids.</title>
        <authorList>
            <person name="Moore K.R."/>
            <person name="Magnabosco C."/>
            <person name="Momper L."/>
            <person name="Gold D.A."/>
            <person name="Bosak T."/>
            <person name="Fournier G.P."/>
        </authorList>
    </citation>
    <scope>NUCLEOTIDE SEQUENCE [LARGE SCALE GENOMIC DNA]</scope>
    <source>
        <strain evidence="1 2">CCAP 1448/3</strain>
    </source>
</reference>
<dbReference type="EMBL" id="PVWJ01000010">
    <property type="protein sequence ID" value="PSB04599.1"/>
    <property type="molecule type" value="Genomic_DNA"/>
</dbReference>
<name>A0A2T1C8M3_9CYAN</name>
<dbReference type="AlphaFoldDB" id="A0A2T1C8M3"/>
<comment type="caution">
    <text evidence="1">The sequence shown here is derived from an EMBL/GenBank/DDBJ whole genome shotgun (WGS) entry which is preliminary data.</text>
</comment>
<dbReference type="OrthoDB" id="9813067at2"/>
<sequence length="75" mass="8550">MINPAIETSIFQKAIEVVEALPLEDRAILVDIIAQRLREERRDLLLKTVAEAERDYAEGNVRRGSILDLMSELDN</sequence>
<keyword evidence="2" id="KW-1185">Reference proteome</keyword>
<dbReference type="Proteomes" id="UP000238762">
    <property type="component" value="Unassembled WGS sequence"/>
</dbReference>
<dbReference type="RefSeq" id="WP_106287232.1">
    <property type="nucleotide sequence ID" value="NZ_CAWNTC010000177.1"/>
</dbReference>
<evidence type="ECO:0000313" key="1">
    <source>
        <dbReference type="EMBL" id="PSB04599.1"/>
    </source>
</evidence>
<evidence type="ECO:0000313" key="2">
    <source>
        <dbReference type="Proteomes" id="UP000238762"/>
    </source>
</evidence>
<reference evidence="1 2" key="1">
    <citation type="submission" date="2018-02" db="EMBL/GenBank/DDBJ databases">
        <authorList>
            <person name="Cohen D.B."/>
            <person name="Kent A.D."/>
        </authorList>
    </citation>
    <scope>NUCLEOTIDE SEQUENCE [LARGE SCALE GENOMIC DNA]</scope>
    <source>
        <strain evidence="1 2">CCAP 1448/3</strain>
    </source>
</reference>
<organism evidence="1 2">
    <name type="scientific">Merismopedia glauca CCAP 1448/3</name>
    <dbReference type="NCBI Taxonomy" id="1296344"/>
    <lineage>
        <taxon>Bacteria</taxon>
        <taxon>Bacillati</taxon>
        <taxon>Cyanobacteriota</taxon>
        <taxon>Cyanophyceae</taxon>
        <taxon>Synechococcales</taxon>
        <taxon>Merismopediaceae</taxon>
        <taxon>Merismopedia</taxon>
    </lineage>
</organism>
<accession>A0A2T1C8M3</accession>